<evidence type="ECO:0000256" key="1">
    <source>
        <dbReference type="SAM" id="Phobius"/>
    </source>
</evidence>
<keyword evidence="3" id="KW-1185">Reference proteome</keyword>
<feature type="transmembrane region" description="Helical" evidence="1">
    <location>
        <begin position="280"/>
        <end position="309"/>
    </location>
</feature>
<dbReference type="PANTHER" id="PTHR37048">
    <property type="entry name" value="QUESTIONABLE PROTEIN"/>
    <property type="match status" value="1"/>
</dbReference>
<dbReference type="PANTHER" id="PTHR37048:SF2">
    <property type="entry name" value="QUESTIONABLE PROTEIN"/>
    <property type="match status" value="1"/>
</dbReference>
<keyword evidence="1" id="KW-0812">Transmembrane</keyword>
<protein>
    <submittedName>
        <fullName evidence="2">Uncharacterized protein</fullName>
    </submittedName>
</protein>
<name>A0A8H3ILS8_9LECA</name>
<comment type="caution">
    <text evidence="2">The sequence shown here is derived from an EMBL/GenBank/DDBJ whole genome shotgun (WGS) entry which is preliminary data.</text>
</comment>
<keyword evidence="1" id="KW-1133">Transmembrane helix</keyword>
<reference evidence="2" key="1">
    <citation type="submission" date="2021-03" db="EMBL/GenBank/DDBJ databases">
        <authorList>
            <person name="Tagirdzhanova G."/>
        </authorList>
    </citation>
    <scope>NUCLEOTIDE SEQUENCE</scope>
</reference>
<evidence type="ECO:0000313" key="3">
    <source>
        <dbReference type="Proteomes" id="UP000664521"/>
    </source>
</evidence>
<accession>A0A8H3ILS8</accession>
<keyword evidence="1" id="KW-0472">Membrane</keyword>
<dbReference type="AlphaFoldDB" id="A0A8H3ILS8"/>
<dbReference type="OrthoDB" id="3537171at2759"/>
<sequence length="313" mass="35421">MSIPADVKAGSILFLPKKDDLRLYSDVLASNTESIEKGQYNHPVLIFAVNHDKTRVLALILTTFGNTPISTKFPDRETPRSNANILRIRRLYLPIYPAEHPDPLISLHLADDLTLNRNSYVKIETPVILETRLLRSLYVGPRRLKTRSFKELQSQVQFQIPDGFSITAPVVSPVADVARTQYLNRLYSAINERPTQRPSYTDTLPQHGITTSDILRQYHERLRYQSTTQSSVVRTPYTPPITHDPAPAAVYRTRVSEAEEGGEGETDTLLRSRAPHGIDLFITFIGLIVFVGLLGFLVFGVVRLVGWILSWFR</sequence>
<dbReference type="Proteomes" id="UP000664521">
    <property type="component" value="Unassembled WGS sequence"/>
</dbReference>
<proteinExistence type="predicted"/>
<gene>
    <name evidence="2" type="ORF">HETSPECPRED_005390</name>
</gene>
<dbReference type="EMBL" id="CAJPDS010000034">
    <property type="protein sequence ID" value="CAF9923678.1"/>
    <property type="molecule type" value="Genomic_DNA"/>
</dbReference>
<organism evidence="2 3">
    <name type="scientific">Heterodermia speciosa</name>
    <dbReference type="NCBI Taxonomy" id="116794"/>
    <lineage>
        <taxon>Eukaryota</taxon>
        <taxon>Fungi</taxon>
        <taxon>Dikarya</taxon>
        <taxon>Ascomycota</taxon>
        <taxon>Pezizomycotina</taxon>
        <taxon>Lecanoromycetes</taxon>
        <taxon>OSLEUM clade</taxon>
        <taxon>Lecanoromycetidae</taxon>
        <taxon>Caliciales</taxon>
        <taxon>Physciaceae</taxon>
        <taxon>Heterodermia</taxon>
    </lineage>
</organism>
<evidence type="ECO:0000313" key="2">
    <source>
        <dbReference type="EMBL" id="CAF9923678.1"/>
    </source>
</evidence>